<feature type="transmembrane region" description="Helical" evidence="6">
    <location>
        <begin position="241"/>
        <end position="259"/>
    </location>
</feature>
<proteinExistence type="predicted"/>
<dbReference type="Gene3D" id="1.20.1250.20">
    <property type="entry name" value="MFS general substrate transporter like domains"/>
    <property type="match status" value="1"/>
</dbReference>
<dbReference type="InterPro" id="IPR036259">
    <property type="entry name" value="MFS_trans_sf"/>
</dbReference>
<evidence type="ECO:0000313" key="9">
    <source>
        <dbReference type="Proteomes" id="UP000242287"/>
    </source>
</evidence>
<feature type="transmembrane region" description="Helical" evidence="6">
    <location>
        <begin position="307"/>
        <end position="330"/>
    </location>
</feature>
<protein>
    <recommendedName>
        <fullName evidence="7">Major facilitator superfamily (MFS) profile domain-containing protein</fullName>
    </recommendedName>
</protein>
<evidence type="ECO:0000256" key="5">
    <source>
        <dbReference type="SAM" id="MobiDB-lite"/>
    </source>
</evidence>
<feature type="transmembrane region" description="Helical" evidence="6">
    <location>
        <begin position="483"/>
        <end position="507"/>
    </location>
</feature>
<feature type="transmembrane region" description="Helical" evidence="6">
    <location>
        <begin position="149"/>
        <end position="168"/>
    </location>
</feature>
<evidence type="ECO:0000256" key="6">
    <source>
        <dbReference type="SAM" id="Phobius"/>
    </source>
</evidence>
<evidence type="ECO:0000256" key="1">
    <source>
        <dbReference type="ARBA" id="ARBA00004141"/>
    </source>
</evidence>
<feature type="transmembrane region" description="Helical" evidence="6">
    <location>
        <begin position="415"/>
        <end position="438"/>
    </location>
</feature>
<dbReference type="Proteomes" id="UP000242287">
    <property type="component" value="Unassembled WGS sequence"/>
</dbReference>
<keyword evidence="3 6" id="KW-1133">Transmembrane helix</keyword>
<feature type="transmembrane region" description="Helical" evidence="6">
    <location>
        <begin position="350"/>
        <end position="369"/>
    </location>
</feature>
<feature type="transmembrane region" description="Helical" evidence="6">
    <location>
        <begin position="119"/>
        <end position="137"/>
    </location>
</feature>
<feature type="region of interest" description="Disordered" evidence="5">
    <location>
        <begin position="1"/>
        <end position="26"/>
    </location>
</feature>
<comment type="subcellular location">
    <subcellularLocation>
        <location evidence="1">Membrane</location>
        <topology evidence="1">Multi-pass membrane protein</topology>
    </subcellularLocation>
</comment>
<name>A0A2A9NV36_9AGAR</name>
<dbReference type="Pfam" id="PF07690">
    <property type="entry name" value="MFS_1"/>
    <property type="match status" value="1"/>
</dbReference>
<dbReference type="InterPro" id="IPR011701">
    <property type="entry name" value="MFS"/>
</dbReference>
<gene>
    <name evidence="8" type="ORF">AMATHDRAFT_1311</name>
</gene>
<keyword evidence="9" id="KW-1185">Reference proteome</keyword>
<dbReference type="InterPro" id="IPR020846">
    <property type="entry name" value="MFS_dom"/>
</dbReference>
<dbReference type="GO" id="GO:0005886">
    <property type="term" value="C:plasma membrane"/>
    <property type="evidence" value="ECO:0007669"/>
    <property type="project" value="TreeGrafter"/>
</dbReference>
<keyword evidence="4 6" id="KW-0472">Membrane</keyword>
<keyword evidence="2 6" id="KW-0812">Transmembrane</keyword>
<dbReference type="EMBL" id="KZ301974">
    <property type="protein sequence ID" value="PFH53234.1"/>
    <property type="molecule type" value="Genomic_DNA"/>
</dbReference>
<dbReference type="AlphaFoldDB" id="A0A2A9NV36"/>
<dbReference type="SUPFAM" id="SSF103473">
    <property type="entry name" value="MFS general substrate transporter"/>
    <property type="match status" value="1"/>
</dbReference>
<organism evidence="8 9">
    <name type="scientific">Amanita thiersii Skay4041</name>
    <dbReference type="NCBI Taxonomy" id="703135"/>
    <lineage>
        <taxon>Eukaryota</taxon>
        <taxon>Fungi</taxon>
        <taxon>Dikarya</taxon>
        <taxon>Basidiomycota</taxon>
        <taxon>Agaricomycotina</taxon>
        <taxon>Agaricomycetes</taxon>
        <taxon>Agaricomycetidae</taxon>
        <taxon>Agaricales</taxon>
        <taxon>Pluteineae</taxon>
        <taxon>Amanitaceae</taxon>
        <taxon>Amanita</taxon>
    </lineage>
</organism>
<evidence type="ECO:0000259" key="7">
    <source>
        <dbReference type="PROSITE" id="PS50850"/>
    </source>
</evidence>
<feature type="transmembrane region" description="Helical" evidence="6">
    <location>
        <begin position="81"/>
        <end position="99"/>
    </location>
</feature>
<dbReference type="STRING" id="703135.A0A2A9NV36"/>
<evidence type="ECO:0000256" key="2">
    <source>
        <dbReference type="ARBA" id="ARBA00022692"/>
    </source>
</evidence>
<evidence type="ECO:0000313" key="8">
    <source>
        <dbReference type="EMBL" id="PFH53234.1"/>
    </source>
</evidence>
<dbReference type="PANTHER" id="PTHR23502:SF134">
    <property type="entry name" value="MAJOR FACILITATOR SUPERFAMILY (MFS) PROFILE DOMAIN-CONTAINING PROTEIN-RELATED"/>
    <property type="match status" value="1"/>
</dbReference>
<feature type="transmembrane region" description="Helical" evidence="6">
    <location>
        <begin position="208"/>
        <end position="229"/>
    </location>
</feature>
<reference evidence="8 9" key="1">
    <citation type="submission" date="2014-02" db="EMBL/GenBank/DDBJ databases">
        <title>Transposable element dynamics among asymbiotic and ectomycorrhizal Amanita fungi.</title>
        <authorList>
            <consortium name="DOE Joint Genome Institute"/>
            <person name="Hess J."/>
            <person name="Skrede I."/>
            <person name="Wolfe B."/>
            <person name="LaButti K."/>
            <person name="Ohm R.A."/>
            <person name="Grigoriev I.V."/>
            <person name="Pringle A."/>
        </authorList>
    </citation>
    <scope>NUCLEOTIDE SEQUENCE [LARGE SCALE GENOMIC DNA]</scope>
    <source>
        <strain evidence="8 9">SKay4041</strain>
    </source>
</reference>
<dbReference type="FunFam" id="1.20.1250.20:FF:000082">
    <property type="entry name" value="MFS multidrug transporter, putative"/>
    <property type="match status" value="1"/>
</dbReference>
<sequence length="514" mass="56876">MLPSSKIPEVDVKTEATTPVRGDDEESIVTLRPETSLNSGAAGLHAEIPLKTTLPLGAHILIDFGQGDGRNPLNFSPAKKWTITILVSIFGIFASGAATSYNQGYNSMIRDLNCTQFQATIGLSAYTLAYAIVPLVISSFSEEFGRQRLYFISATGFIMMHLMIALSQTIQTVIIARFMQGVFGAAGIAMIAGTVADMYPVAKRGLPMAIFTASGFVANGLGALVAAWIEVNDNLGWRWIQWTNFILGIVYLVFLVAFMEETRSAVLLSRLAKDMRQRTGNQRYRARTDVDRASLRKLIWISCTRPIYLLLTEPITIGVSLWIGFAWGVYYCIIESVPRIFRSLYLFNDGETGSVFVSMTIASVVGFFTSMLQEKVYKRNVAQRGCEARLYSACVAGIVFPGAMFFYAWTASPNIPWILPVIAITIYVWAIFTIYLAIFSYIADCYGPYASSALAGQSLFRNIMATAFPLFTDQMYAALSYKWANMMVACIATILMPTPFVSGLFLYPNFLPFN</sequence>
<feature type="domain" description="Major facilitator superfamily (MFS) profile" evidence="7">
    <location>
        <begin position="83"/>
        <end position="511"/>
    </location>
</feature>
<evidence type="ECO:0000256" key="4">
    <source>
        <dbReference type="ARBA" id="ARBA00023136"/>
    </source>
</evidence>
<dbReference type="PROSITE" id="PS50850">
    <property type="entry name" value="MFS"/>
    <property type="match status" value="1"/>
</dbReference>
<dbReference type="GO" id="GO:0022857">
    <property type="term" value="F:transmembrane transporter activity"/>
    <property type="evidence" value="ECO:0007669"/>
    <property type="project" value="InterPro"/>
</dbReference>
<feature type="transmembrane region" description="Helical" evidence="6">
    <location>
        <begin position="390"/>
        <end position="409"/>
    </location>
</feature>
<accession>A0A2A9NV36</accession>
<feature type="transmembrane region" description="Helical" evidence="6">
    <location>
        <begin position="174"/>
        <end position="196"/>
    </location>
</feature>
<dbReference type="OrthoDB" id="5376138at2759"/>
<evidence type="ECO:0000256" key="3">
    <source>
        <dbReference type="ARBA" id="ARBA00022989"/>
    </source>
</evidence>
<dbReference type="PANTHER" id="PTHR23502">
    <property type="entry name" value="MAJOR FACILITATOR SUPERFAMILY"/>
    <property type="match status" value="1"/>
</dbReference>